<dbReference type="InterPro" id="IPR044836">
    <property type="entry name" value="TOL_plant"/>
</dbReference>
<evidence type="ECO:0000259" key="7">
    <source>
        <dbReference type="PROSITE" id="PS50179"/>
    </source>
</evidence>
<dbReference type="PROSITE" id="PS50179">
    <property type="entry name" value="VHS"/>
    <property type="match status" value="1"/>
</dbReference>
<dbReference type="Pfam" id="PF03127">
    <property type="entry name" value="GAT"/>
    <property type="match status" value="1"/>
</dbReference>
<protein>
    <recommendedName>
        <fullName evidence="11">TOM1-like protein 2</fullName>
    </recommendedName>
</protein>
<dbReference type="EMBL" id="JAYMYS010000004">
    <property type="protein sequence ID" value="KAK7396437.1"/>
    <property type="molecule type" value="Genomic_DNA"/>
</dbReference>
<dbReference type="SUPFAM" id="SSF48464">
    <property type="entry name" value="ENTH/VHS domain"/>
    <property type="match status" value="1"/>
</dbReference>
<dbReference type="Pfam" id="PF00790">
    <property type="entry name" value="VHS"/>
    <property type="match status" value="1"/>
</dbReference>
<evidence type="ECO:0000256" key="2">
    <source>
        <dbReference type="ARBA" id="ARBA00007708"/>
    </source>
</evidence>
<evidence type="ECO:0000256" key="1">
    <source>
        <dbReference type="ARBA" id="ARBA00004170"/>
    </source>
</evidence>
<evidence type="ECO:0000256" key="4">
    <source>
        <dbReference type="ARBA" id="ARBA00022927"/>
    </source>
</evidence>
<dbReference type="CDD" id="cd03561">
    <property type="entry name" value="VHS"/>
    <property type="match status" value="1"/>
</dbReference>
<dbReference type="AlphaFoldDB" id="A0AAN9SNF4"/>
<feature type="compositionally biased region" description="Polar residues" evidence="6">
    <location>
        <begin position="312"/>
        <end position="322"/>
    </location>
</feature>
<dbReference type="InterPro" id="IPR038425">
    <property type="entry name" value="GAT_sf"/>
</dbReference>
<dbReference type="Proteomes" id="UP001386955">
    <property type="component" value="Unassembled WGS sequence"/>
</dbReference>
<evidence type="ECO:0008006" key="11">
    <source>
        <dbReference type="Google" id="ProtNLM"/>
    </source>
</evidence>
<accession>A0AAN9SNF4</accession>
<keyword evidence="4" id="KW-0653">Protein transport</keyword>
<keyword evidence="3" id="KW-0813">Transport</keyword>
<dbReference type="GO" id="GO:0035091">
    <property type="term" value="F:phosphatidylinositol binding"/>
    <property type="evidence" value="ECO:0007669"/>
    <property type="project" value="InterPro"/>
</dbReference>
<evidence type="ECO:0000259" key="8">
    <source>
        <dbReference type="PROSITE" id="PS50909"/>
    </source>
</evidence>
<reference evidence="9 10" key="1">
    <citation type="submission" date="2024-01" db="EMBL/GenBank/DDBJ databases">
        <title>The genomes of 5 underutilized Papilionoideae crops provide insights into root nodulation and disease resistanc.</title>
        <authorList>
            <person name="Jiang F."/>
        </authorList>
    </citation>
    <scope>NUCLEOTIDE SEQUENCE [LARGE SCALE GENOMIC DNA]</scope>
    <source>
        <strain evidence="9">DUOXIRENSHENG_FW03</strain>
        <tissue evidence="9">Leaves</tissue>
    </source>
</reference>
<feature type="domain" description="VHS" evidence="7">
    <location>
        <begin position="45"/>
        <end position="172"/>
    </location>
</feature>
<dbReference type="GO" id="GO:0016020">
    <property type="term" value="C:membrane"/>
    <property type="evidence" value="ECO:0007669"/>
    <property type="project" value="UniProtKB-SubCell"/>
</dbReference>
<comment type="subcellular location">
    <subcellularLocation>
        <location evidence="1">Membrane</location>
        <topology evidence="1">Peripheral membrane protein</topology>
    </subcellularLocation>
</comment>
<dbReference type="SMART" id="SM00288">
    <property type="entry name" value="VHS"/>
    <property type="match status" value="1"/>
</dbReference>
<dbReference type="PANTHER" id="PTHR46646:SF5">
    <property type="entry name" value="TOM1-LIKE PROTEIN 2"/>
    <property type="match status" value="1"/>
</dbReference>
<comment type="similarity">
    <text evidence="2">Belongs to the TOM1 family.</text>
</comment>
<dbReference type="GO" id="GO:0043130">
    <property type="term" value="F:ubiquitin binding"/>
    <property type="evidence" value="ECO:0007669"/>
    <property type="project" value="InterPro"/>
</dbReference>
<feature type="region of interest" description="Disordered" evidence="6">
    <location>
        <begin position="312"/>
        <end position="346"/>
    </location>
</feature>
<dbReference type="GO" id="GO:0005737">
    <property type="term" value="C:cytoplasm"/>
    <property type="evidence" value="ECO:0007669"/>
    <property type="project" value="UniProtKB-ARBA"/>
</dbReference>
<gene>
    <name evidence="9" type="ORF">VNO78_17444</name>
</gene>
<dbReference type="Gene3D" id="1.25.40.90">
    <property type="match status" value="1"/>
</dbReference>
<dbReference type="Gene3D" id="1.20.58.160">
    <property type="match status" value="1"/>
</dbReference>
<dbReference type="PANTHER" id="PTHR46646">
    <property type="entry name" value="TOM1-LIKE PROTEIN 1"/>
    <property type="match status" value="1"/>
</dbReference>
<feature type="domain" description="GAT" evidence="8">
    <location>
        <begin position="223"/>
        <end position="310"/>
    </location>
</feature>
<organism evidence="9 10">
    <name type="scientific">Psophocarpus tetragonolobus</name>
    <name type="common">Winged bean</name>
    <name type="synonym">Dolichos tetragonolobus</name>
    <dbReference type="NCBI Taxonomy" id="3891"/>
    <lineage>
        <taxon>Eukaryota</taxon>
        <taxon>Viridiplantae</taxon>
        <taxon>Streptophyta</taxon>
        <taxon>Embryophyta</taxon>
        <taxon>Tracheophyta</taxon>
        <taxon>Spermatophyta</taxon>
        <taxon>Magnoliopsida</taxon>
        <taxon>eudicotyledons</taxon>
        <taxon>Gunneridae</taxon>
        <taxon>Pentapetalae</taxon>
        <taxon>rosids</taxon>
        <taxon>fabids</taxon>
        <taxon>Fabales</taxon>
        <taxon>Fabaceae</taxon>
        <taxon>Papilionoideae</taxon>
        <taxon>50 kb inversion clade</taxon>
        <taxon>NPAAA clade</taxon>
        <taxon>indigoferoid/millettioid clade</taxon>
        <taxon>Phaseoleae</taxon>
        <taxon>Psophocarpus</taxon>
    </lineage>
</organism>
<evidence type="ECO:0000256" key="5">
    <source>
        <dbReference type="ARBA" id="ARBA00023136"/>
    </source>
</evidence>
<dbReference type="GO" id="GO:0043328">
    <property type="term" value="P:protein transport to vacuole involved in ubiquitin-dependent protein catabolic process via the multivesicular body sorting pathway"/>
    <property type="evidence" value="ECO:0007669"/>
    <property type="project" value="InterPro"/>
</dbReference>
<dbReference type="InterPro" id="IPR008942">
    <property type="entry name" value="ENTH_VHS"/>
</dbReference>
<evidence type="ECO:0000256" key="6">
    <source>
        <dbReference type="SAM" id="MobiDB-lite"/>
    </source>
</evidence>
<evidence type="ECO:0000313" key="10">
    <source>
        <dbReference type="Proteomes" id="UP001386955"/>
    </source>
</evidence>
<comment type="caution">
    <text evidence="9">The sequence shown here is derived from an EMBL/GenBank/DDBJ whole genome shotgun (WGS) entry which is preliminary data.</text>
</comment>
<name>A0AAN9SNF4_PSOTE</name>
<dbReference type="InterPro" id="IPR004152">
    <property type="entry name" value="GAT_dom"/>
</dbReference>
<dbReference type="SUPFAM" id="SSF89009">
    <property type="entry name" value="GAT-like domain"/>
    <property type="match status" value="1"/>
</dbReference>
<evidence type="ECO:0000256" key="3">
    <source>
        <dbReference type="ARBA" id="ARBA00022448"/>
    </source>
</evidence>
<keyword evidence="10" id="KW-1185">Reference proteome</keyword>
<dbReference type="PROSITE" id="PS50909">
    <property type="entry name" value="GAT"/>
    <property type="match status" value="1"/>
</dbReference>
<keyword evidence="5" id="KW-0472">Membrane</keyword>
<proteinExistence type="inferred from homology"/>
<dbReference type="InterPro" id="IPR002014">
    <property type="entry name" value="VHS_dom"/>
</dbReference>
<sequence length="394" mass="43700">MERLKWAQLGERLKTGGAQMGRMVSGKVKEILQAPTPESKMVDEATLETMEEPNWGMNLRICGMINSDQFNGSEVVKAIKRKINHKSPLVQTLSLDLLEACAMNCDKVFSEIASEKLLDDMVRLIHNPQTQHPTRTRAFQLIRAWGQSDDLAYLPVFRQTYMSLKGREEALDMVGGNSPPVPYASESYANQYPVDASERYPIPLADLHDVGDPAAFSSNYQHISVEEKKEHLVVARNSLELLSSILNSETESKPLKEDLTMSLLDKCKQSLSIIQGIVESTINDEATLFEALYVNDELRQVVSKYEELEAAQSSGAQLPQNDDSAKHDAEAVENPNEVLKSDESEAVENLNGKLPLKSLTLEVNAAECDALAETKTVDGIKGKDAESSFKRDTV</sequence>
<evidence type="ECO:0000313" key="9">
    <source>
        <dbReference type="EMBL" id="KAK7396437.1"/>
    </source>
</evidence>